<dbReference type="GO" id="GO:0031146">
    <property type="term" value="P:SCF-dependent proteasomal ubiquitin-dependent protein catabolic process"/>
    <property type="evidence" value="ECO:0007669"/>
    <property type="project" value="TreeGrafter"/>
</dbReference>
<reference evidence="1" key="1">
    <citation type="submission" date="2021-05" db="EMBL/GenBank/DDBJ databases">
        <authorList>
            <person name="Alioto T."/>
            <person name="Alioto T."/>
            <person name="Gomez Garrido J."/>
        </authorList>
    </citation>
    <scope>NUCLEOTIDE SEQUENCE</scope>
</reference>
<evidence type="ECO:0000313" key="1">
    <source>
        <dbReference type="EMBL" id="CAG6450335.1"/>
    </source>
</evidence>
<proteinExistence type="predicted"/>
<dbReference type="SUPFAM" id="SSF52047">
    <property type="entry name" value="RNI-like"/>
    <property type="match status" value="1"/>
</dbReference>
<sequence>MATRENRLRKQPCSLYNSCVRFVARNLKRYKHAEFLDRIPPMIKNSIILNVTRAQKGFHDDELLGMLLNRQLTRINLSSSTITDETLLALAGQCPNLKSLILTQGEYRFTGTGLAAVVQSFPLLEQLSVKECELVDDAFVADLAHNSPQLDLLDLESCAHVTDASAEAIKPLQLTKLNLSRTKISDEFLSAIAHERCGGTLEDLNVGYCKISGAGLGKLPWETIKYIGFEGCEVDDLEFIGMNKNLKYIQWTIAN</sequence>
<name>A0A8D8A5I1_CULPI</name>
<dbReference type="InterPro" id="IPR032675">
    <property type="entry name" value="LRR_dom_sf"/>
</dbReference>
<dbReference type="AlphaFoldDB" id="A0A8D8A5I1"/>
<dbReference type="Gene3D" id="3.80.10.10">
    <property type="entry name" value="Ribonuclease Inhibitor"/>
    <property type="match status" value="1"/>
</dbReference>
<organism evidence="1">
    <name type="scientific">Culex pipiens</name>
    <name type="common">House mosquito</name>
    <dbReference type="NCBI Taxonomy" id="7175"/>
    <lineage>
        <taxon>Eukaryota</taxon>
        <taxon>Metazoa</taxon>
        <taxon>Ecdysozoa</taxon>
        <taxon>Arthropoda</taxon>
        <taxon>Hexapoda</taxon>
        <taxon>Insecta</taxon>
        <taxon>Pterygota</taxon>
        <taxon>Neoptera</taxon>
        <taxon>Endopterygota</taxon>
        <taxon>Diptera</taxon>
        <taxon>Nematocera</taxon>
        <taxon>Culicoidea</taxon>
        <taxon>Culicidae</taxon>
        <taxon>Culicinae</taxon>
        <taxon>Culicini</taxon>
        <taxon>Culex</taxon>
        <taxon>Culex</taxon>
    </lineage>
</organism>
<dbReference type="EMBL" id="HBUE01015461">
    <property type="protein sequence ID" value="CAG6450338.1"/>
    <property type="molecule type" value="Transcribed_RNA"/>
</dbReference>
<dbReference type="PANTHER" id="PTHR13318">
    <property type="entry name" value="PARTNER OF PAIRED, ISOFORM B-RELATED"/>
    <property type="match status" value="1"/>
</dbReference>
<dbReference type="InterPro" id="IPR006553">
    <property type="entry name" value="Leu-rich_rpt_Cys-con_subtyp"/>
</dbReference>
<dbReference type="PANTHER" id="PTHR13318:SF105">
    <property type="entry name" value="F-BOX_LRR-REPEAT PROTEIN 3"/>
    <property type="match status" value="1"/>
</dbReference>
<dbReference type="SMART" id="SM00367">
    <property type="entry name" value="LRR_CC"/>
    <property type="match status" value="4"/>
</dbReference>
<dbReference type="Pfam" id="PF13516">
    <property type="entry name" value="LRR_6"/>
    <property type="match status" value="3"/>
</dbReference>
<dbReference type="GO" id="GO:0019005">
    <property type="term" value="C:SCF ubiquitin ligase complex"/>
    <property type="evidence" value="ECO:0007669"/>
    <property type="project" value="TreeGrafter"/>
</dbReference>
<dbReference type="EMBL" id="HBUE01015458">
    <property type="protein sequence ID" value="CAG6450335.1"/>
    <property type="molecule type" value="Transcribed_RNA"/>
</dbReference>
<dbReference type="EMBL" id="HBUE01015454">
    <property type="protein sequence ID" value="CAG6450331.1"/>
    <property type="molecule type" value="Transcribed_RNA"/>
</dbReference>
<dbReference type="InterPro" id="IPR001611">
    <property type="entry name" value="Leu-rich_rpt"/>
</dbReference>
<accession>A0A8D8A5I1</accession>
<protein>
    <submittedName>
        <fullName evidence="1">Protein AMN1 homolog</fullName>
    </submittedName>
</protein>